<keyword evidence="4 9" id="KW-0521">NADP</keyword>
<comment type="catalytic activity">
    <reaction evidence="8 9">
        <text>D-glucose 6-phosphate + NADP(+) = 6-phospho-D-glucono-1,5-lactone + NADPH + H(+)</text>
        <dbReference type="Rhea" id="RHEA:15841"/>
        <dbReference type="ChEBI" id="CHEBI:15378"/>
        <dbReference type="ChEBI" id="CHEBI:57783"/>
        <dbReference type="ChEBI" id="CHEBI:57955"/>
        <dbReference type="ChEBI" id="CHEBI:58349"/>
        <dbReference type="ChEBI" id="CHEBI:61548"/>
        <dbReference type="EC" id="1.1.1.49"/>
    </reaction>
</comment>
<proteinExistence type="inferred from homology"/>
<evidence type="ECO:0000259" key="11">
    <source>
        <dbReference type="Pfam" id="PF02781"/>
    </source>
</evidence>
<evidence type="ECO:0000256" key="5">
    <source>
        <dbReference type="ARBA" id="ARBA00023002"/>
    </source>
</evidence>
<dbReference type="InterPro" id="IPR019796">
    <property type="entry name" value="G6P_DH_AS"/>
</dbReference>
<evidence type="ECO:0000256" key="4">
    <source>
        <dbReference type="ARBA" id="ARBA00022857"/>
    </source>
</evidence>
<evidence type="ECO:0000256" key="2">
    <source>
        <dbReference type="ARBA" id="ARBA00009975"/>
    </source>
</evidence>
<feature type="domain" description="Glucose-6-phosphate dehydrogenase C-terminal" evidence="11">
    <location>
        <begin position="416"/>
        <end position="537"/>
    </location>
</feature>
<dbReference type="Pfam" id="PF02781">
    <property type="entry name" value="G6PD_C"/>
    <property type="match status" value="2"/>
</dbReference>
<dbReference type="NCBIfam" id="TIGR00871">
    <property type="entry name" value="zwf"/>
    <property type="match status" value="1"/>
</dbReference>
<dbReference type="SUPFAM" id="SSF51735">
    <property type="entry name" value="NAD(P)-binding Rossmann-fold domains"/>
    <property type="match status" value="1"/>
</dbReference>
<dbReference type="InterPro" id="IPR001282">
    <property type="entry name" value="G6P_DH"/>
</dbReference>
<dbReference type="FunFam" id="3.40.50.720:FF:000222">
    <property type="entry name" value="Glucose-6-phosphate 1-dehydrogenase"/>
    <property type="match status" value="1"/>
</dbReference>
<dbReference type="GO" id="GO:0004345">
    <property type="term" value="F:glucose-6-phosphate dehydrogenase activity"/>
    <property type="evidence" value="ECO:0007669"/>
    <property type="project" value="UniProtKB-EC"/>
</dbReference>
<dbReference type="EC" id="1.1.1.49" evidence="9"/>
<evidence type="ECO:0000256" key="7">
    <source>
        <dbReference type="ARBA" id="ARBA00046096"/>
    </source>
</evidence>
<evidence type="ECO:0000256" key="6">
    <source>
        <dbReference type="ARBA" id="ARBA00023277"/>
    </source>
</evidence>
<keyword evidence="13" id="KW-1185">Reference proteome</keyword>
<dbReference type="PRINTS" id="PR00079">
    <property type="entry name" value="G6PDHDRGNASE"/>
</dbReference>
<comment type="pathway">
    <text evidence="1 9">Carbohydrate degradation; pentose phosphate pathway; D-ribulose 5-phosphate from D-glucose 6-phosphate (oxidative stage): step 1/3.</text>
</comment>
<dbReference type="GO" id="GO:0050661">
    <property type="term" value="F:NADP binding"/>
    <property type="evidence" value="ECO:0007669"/>
    <property type="project" value="InterPro"/>
</dbReference>
<dbReference type="HAMAP" id="MF_00966">
    <property type="entry name" value="G6PD"/>
    <property type="match status" value="1"/>
</dbReference>
<dbReference type="PANTHER" id="PTHR23429:SF12">
    <property type="entry name" value="GLUCOSE-6-PHOSPHATE 1-DEHYDROGENASE 5, CYTOPLASMIC"/>
    <property type="match status" value="1"/>
</dbReference>
<name>A0AAU9RMF4_THLAR</name>
<keyword evidence="6 9" id="KW-0119">Carbohydrate metabolism</keyword>
<keyword evidence="5 9" id="KW-0560">Oxidoreductase</keyword>
<sequence length="550" mass="63224">MGSGQWHVEKRSTLRNDSFLKEYAPVSETGSLAIIVLGASGDLAKKKTFPALFNLYHQGFLNPDEVHIFGYARTKISDEDLRDRIRGYLVDEKNASEKAEALSKFLQLIKYVSGPYDSEEGFKRLDKAISEHEISKKVSEGSSRRLFYLALPPSVYPPVCKMIKEWCTNKSDLGGWTRIVVEKPFGKDLESAEQLSSQIGKLFDEQQIYRIDHYLGKELVQNMLVLRFANRFFLPLWNRDNIDNVQIVFREDFGTEGRGGYFDEYGIIRDIIQNHLLQASVLCLVAMEKPISLKPEHIRDEKVKVLQSVIPIKDEEVVLGQYEGYKDDPTVPNDSNTPTFATTILRIDNERWEGVPFILKAGKAMSSKKADIRIQFKDVPGDIFKCMYLEQIEPFSHTKYMYRYQKNCWSKLSCNATGQKQGRNEFVIRLQPSEAMYMKLTVKQPGLEMQTVQSELDLSYKQRYQGVSIPEAYERLILDTIKGDQQHFVRRDELKAAWEIFTPLLHRIEKGEVKSIPYKAGSRGPAEADQLLKKAGYLQTHGYIWIPPTL</sequence>
<dbReference type="PANTHER" id="PTHR23429">
    <property type="entry name" value="GLUCOSE-6-PHOSPHATE 1-DEHYDROGENASE G6PD"/>
    <property type="match status" value="1"/>
</dbReference>
<dbReference type="InterPro" id="IPR022674">
    <property type="entry name" value="G6P_DH_NAD-bd"/>
</dbReference>
<reference evidence="12 13" key="1">
    <citation type="submission" date="2022-03" db="EMBL/GenBank/DDBJ databases">
        <authorList>
            <person name="Nunn A."/>
            <person name="Chopra R."/>
            <person name="Nunn A."/>
            <person name="Contreras Garrido A."/>
        </authorList>
    </citation>
    <scope>NUCLEOTIDE SEQUENCE [LARGE SCALE GENOMIC DNA]</scope>
</reference>
<comment type="function">
    <text evidence="7">Catalyzes the rate-limiting step of the oxidative pentose-phosphate pathway, which represents a route for the dissimilation of carbohydrates besides glycolysis. The main function of this enzyme is to provide reducing power (NADPH) and pentose phosphates for fatty acid and nucleic acid synthesis which are involved in membrane synthesis and cell division.</text>
</comment>
<dbReference type="Proteomes" id="UP000836841">
    <property type="component" value="Chromosome 2"/>
</dbReference>
<dbReference type="SUPFAM" id="SSF55347">
    <property type="entry name" value="Glyceraldehyde-3-phosphate dehydrogenase-like, C-terminal domain"/>
    <property type="match status" value="1"/>
</dbReference>
<dbReference type="EMBL" id="OU466858">
    <property type="protein sequence ID" value="CAH2045216.1"/>
    <property type="molecule type" value="Genomic_DNA"/>
</dbReference>
<protein>
    <recommendedName>
        <fullName evidence="9">Glucose-6-phosphate 1-dehydrogenase</fullName>
        <ecNumber evidence="9">1.1.1.49</ecNumber>
    </recommendedName>
</protein>
<evidence type="ECO:0000313" key="12">
    <source>
        <dbReference type="EMBL" id="CAH2045216.1"/>
    </source>
</evidence>
<evidence type="ECO:0000256" key="8">
    <source>
        <dbReference type="ARBA" id="ARBA00048749"/>
    </source>
</evidence>
<dbReference type="PROSITE" id="PS00069">
    <property type="entry name" value="G6P_DEHYDROGENASE"/>
    <property type="match status" value="1"/>
</dbReference>
<evidence type="ECO:0000256" key="3">
    <source>
        <dbReference type="ARBA" id="ARBA00022526"/>
    </source>
</evidence>
<feature type="domain" description="Glucose-6-phosphate dehydrogenase C-terminal" evidence="11">
    <location>
        <begin position="224"/>
        <end position="385"/>
    </location>
</feature>
<dbReference type="GO" id="GO:0005829">
    <property type="term" value="C:cytosol"/>
    <property type="evidence" value="ECO:0007669"/>
    <property type="project" value="TreeGrafter"/>
</dbReference>
<feature type="domain" description="Glucose-6-phosphate dehydrogenase NAD-binding" evidence="10">
    <location>
        <begin position="35"/>
        <end position="222"/>
    </location>
</feature>
<dbReference type="PIRSF" id="PIRSF000110">
    <property type="entry name" value="G6PD"/>
    <property type="match status" value="1"/>
</dbReference>
<dbReference type="InterPro" id="IPR036291">
    <property type="entry name" value="NAD(P)-bd_dom_sf"/>
</dbReference>
<dbReference type="AlphaFoldDB" id="A0AAU9RMF4"/>
<organism evidence="12 13">
    <name type="scientific">Thlaspi arvense</name>
    <name type="common">Field penny-cress</name>
    <dbReference type="NCBI Taxonomy" id="13288"/>
    <lineage>
        <taxon>Eukaryota</taxon>
        <taxon>Viridiplantae</taxon>
        <taxon>Streptophyta</taxon>
        <taxon>Embryophyta</taxon>
        <taxon>Tracheophyta</taxon>
        <taxon>Spermatophyta</taxon>
        <taxon>Magnoliopsida</taxon>
        <taxon>eudicotyledons</taxon>
        <taxon>Gunneridae</taxon>
        <taxon>Pentapetalae</taxon>
        <taxon>rosids</taxon>
        <taxon>malvids</taxon>
        <taxon>Brassicales</taxon>
        <taxon>Brassicaceae</taxon>
        <taxon>Thlaspideae</taxon>
        <taxon>Thlaspi</taxon>
    </lineage>
</organism>
<accession>A0AAU9RMF4</accession>
<dbReference type="Pfam" id="PF00479">
    <property type="entry name" value="G6PD_N"/>
    <property type="match status" value="1"/>
</dbReference>
<dbReference type="GO" id="GO:0009051">
    <property type="term" value="P:pentose-phosphate shunt, oxidative branch"/>
    <property type="evidence" value="ECO:0007669"/>
    <property type="project" value="UniProtKB-ARBA"/>
</dbReference>
<dbReference type="GO" id="GO:0006006">
    <property type="term" value="P:glucose metabolic process"/>
    <property type="evidence" value="ECO:0007669"/>
    <property type="project" value="UniProtKB-KW"/>
</dbReference>
<evidence type="ECO:0000256" key="9">
    <source>
        <dbReference type="RuleBase" id="RU362120"/>
    </source>
</evidence>
<dbReference type="InterPro" id="IPR022675">
    <property type="entry name" value="G6P_DH_C"/>
</dbReference>
<keyword evidence="3 9" id="KW-0313">Glucose metabolism</keyword>
<evidence type="ECO:0000313" key="13">
    <source>
        <dbReference type="Proteomes" id="UP000836841"/>
    </source>
</evidence>
<dbReference type="Gene3D" id="3.40.50.720">
    <property type="entry name" value="NAD(P)-binding Rossmann-like Domain"/>
    <property type="match status" value="1"/>
</dbReference>
<dbReference type="Gene3D" id="3.30.360.10">
    <property type="entry name" value="Dihydrodipicolinate Reductase, domain 2"/>
    <property type="match status" value="1"/>
</dbReference>
<comment type="similarity">
    <text evidence="2 9">Belongs to the glucose-6-phosphate dehydrogenase family.</text>
</comment>
<evidence type="ECO:0000256" key="1">
    <source>
        <dbReference type="ARBA" id="ARBA00004937"/>
    </source>
</evidence>
<gene>
    <name evidence="12" type="ORF">TAV2_LOCUS7333</name>
</gene>
<evidence type="ECO:0000259" key="10">
    <source>
        <dbReference type="Pfam" id="PF00479"/>
    </source>
</evidence>